<keyword evidence="5" id="KW-0966">Cell projection</keyword>
<evidence type="ECO:0000256" key="8">
    <source>
        <dbReference type="SAM" id="MobiDB-lite"/>
    </source>
</evidence>
<dbReference type="Proteomes" id="UP000440578">
    <property type="component" value="Unassembled WGS sequence"/>
</dbReference>
<keyword evidence="3" id="KW-0970">Cilium biogenesis/degradation</keyword>
<proteinExistence type="inferred from homology"/>
<keyword evidence="10" id="KW-1185">Reference proteome</keyword>
<dbReference type="OrthoDB" id="431939at2759"/>
<evidence type="ECO:0000256" key="3">
    <source>
        <dbReference type="ARBA" id="ARBA00022794"/>
    </source>
</evidence>
<dbReference type="PANTHER" id="PTHR12968:SF1">
    <property type="entry name" value="B9 DOMAIN-CONTAINING PROTEIN 1"/>
    <property type="match status" value="1"/>
</dbReference>
<dbReference type="Pfam" id="PF07162">
    <property type="entry name" value="B9-C2"/>
    <property type="match status" value="1"/>
</dbReference>
<evidence type="ECO:0000256" key="4">
    <source>
        <dbReference type="ARBA" id="ARBA00023212"/>
    </source>
</evidence>
<gene>
    <name evidence="9" type="primary">B9d1_2</name>
    <name evidence="9" type="ORF">FJT64_022566</name>
</gene>
<evidence type="ECO:0000256" key="2">
    <source>
        <dbReference type="ARBA" id="ARBA00022490"/>
    </source>
</evidence>
<protein>
    <recommendedName>
        <fullName evidence="7">B9 domain-containing protein 1</fullName>
    </recommendedName>
</protein>
<feature type="compositionally biased region" description="Low complexity" evidence="8">
    <location>
        <begin position="99"/>
        <end position="111"/>
    </location>
</feature>
<dbReference type="AlphaFoldDB" id="A0A6A4WTB3"/>
<name>A0A6A4WTB3_AMPAM</name>
<keyword evidence="2" id="KW-0963">Cytoplasm</keyword>
<dbReference type="PANTHER" id="PTHR12968">
    <property type="entry name" value="B9 DOMAIN-CONTAINING"/>
    <property type="match status" value="1"/>
</dbReference>
<evidence type="ECO:0000256" key="5">
    <source>
        <dbReference type="ARBA" id="ARBA00023273"/>
    </source>
</evidence>
<comment type="subcellular location">
    <subcellularLocation>
        <location evidence="1">Cytoplasm</location>
        <location evidence="1">Cytoskeleton</location>
        <location evidence="1">Cilium basal body</location>
    </subcellularLocation>
</comment>
<organism evidence="9 10">
    <name type="scientific">Amphibalanus amphitrite</name>
    <name type="common">Striped barnacle</name>
    <name type="synonym">Balanus amphitrite</name>
    <dbReference type="NCBI Taxonomy" id="1232801"/>
    <lineage>
        <taxon>Eukaryota</taxon>
        <taxon>Metazoa</taxon>
        <taxon>Ecdysozoa</taxon>
        <taxon>Arthropoda</taxon>
        <taxon>Crustacea</taxon>
        <taxon>Multicrustacea</taxon>
        <taxon>Cirripedia</taxon>
        <taxon>Thoracica</taxon>
        <taxon>Thoracicalcarea</taxon>
        <taxon>Balanomorpha</taxon>
        <taxon>Balanoidea</taxon>
        <taxon>Balanidae</taxon>
        <taxon>Amphibalaninae</taxon>
        <taxon>Amphibalanus</taxon>
    </lineage>
</organism>
<accession>A0A6A4WTB3</accession>
<evidence type="ECO:0000313" key="10">
    <source>
        <dbReference type="Proteomes" id="UP000440578"/>
    </source>
</evidence>
<comment type="caution">
    <text evidence="9">The sequence shown here is derived from an EMBL/GenBank/DDBJ whole genome shotgun (WGS) entry which is preliminary data.</text>
</comment>
<feature type="region of interest" description="Disordered" evidence="8">
    <location>
        <begin position="94"/>
        <end position="120"/>
    </location>
</feature>
<keyword evidence="4" id="KW-0206">Cytoskeleton</keyword>
<sequence length="120" mass="13092">MSKYEGIYAGPSGRKVISIRTNVRLYRSLRKPSDLQKPTHVQKLVSWFTGRRPELADPSSLATEDGRDVMRVRSQGYVTCSFQVVTKDLQRLGYDNGRRAPAGAAGGDLRPAGGGDGRPG</sequence>
<evidence type="ECO:0000313" key="9">
    <source>
        <dbReference type="EMBL" id="KAF0305882.1"/>
    </source>
</evidence>
<evidence type="ECO:0000256" key="1">
    <source>
        <dbReference type="ARBA" id="ARBA00004120"/>
    </source>
</evidence>
<dbReference type="GO" id="GO:0036038">
    <property type="term" value="C:MKS complex"/>
    <property type="evidence" value="ECO:0007669"/>
    <property type="project" value="TreeGrafter"/>
</dbReference>
<dbReference type="GO" id="GO:0060271">
    <property type="term" value="P:cilium assembly"/>
    <property type="evidence" value="ECO:0007669"/>
    <property type="project" value="TreeGrafter"/>
</dbReference>
<dbReference type="EMBL" id="VIIS01000713">
    <property type="protein sequence ID" value="KAF0305882.1"/>
    <property type="molecule type" value="Genomic_DNA"/>
</dbReference>
<dbReference type="InterPro" id="IPR010796">
    <property type="entry name" value="C2_B9-type_dom"/>
</dbReference>
<evidence type="ECO:0000256" key="6">
    <source>
        <dbReference type="ARBA" id="ARBA00038411"/>
    </source>
</evidence>
<reference evidence="9 10" key="1">
    <citation type="submission" date="2019-07" db="EMBL/GenBank/DDBJ databases">
        <title>Draft genome assembly of a fouling barnacle, Amphibalanus amphitrite (Darwin, 1854): The first reference genome for Thecostraca.</title>
        <authorList>
            <person name="Kim W."/>
        </authorList>
    </citation>
    <scope>NUCLEOTIDE SEQUENCE [LARGE SCALE GENOMIC DNA]</scope>
    <source>
        <strain evidence="9">SNU_AA5</strain>
        <tissue evidence="9">Soma without cirri and trophi</tissue>
    </source>
</reference>
<evidence type="ECO:0000256" key="7">
    <source>
        <dbReference type="ARBA" id="ARBA00039274"/>
    </source>
</evidence>
<comment type="similarity">
    <text evidence="6">Belongs to the B9D family.</text>
</comment>